<keyword evidence="1" id="KW-1133">Transmembrane helix</keyword>
<keyword evidence="1" id="KW-0472">Membrane</keyword>
<evidence type="ECO:0000313" key="4">
    <source>
        <dbReference type="Proteomes" id="UP000812013"/>
    </source>
</evidence>
<feature type="transmembrane region" description="Helical" evidence="1">
    <location>
        <begin position="654"/>
        <end position="672"/>
    </location>
</feature>
<sequence length="1107" mass="118246">MRTSLVTVFHLRPASTRSVPNPTLHADTSSKVSLTGCAYGVQGALIAPCPGIRPRRKPTETSILSPVGRPAGRDRAAAFEPVAPLHSKVHPAGARGELGMAGPGREVSGEEGASVIRQSATASGYANVYMAGGNIHVAGAAPEPVGEPVRGAWQVRGQSAVVCLALLVLTVLSGLFFDRGPATGGYLLATAALGALATRLLRPAVRQWRRARLRTDPRVAQRLQRQLDGALTQLRRDLVDRWERENRLRRLQHPRPLPVRWVNADAYADHWPVVLGTHGGEGRPLDLGGRFGELGEVYRRVPSGRLLLLGDAGSGKSVLAARFALDRVREPARGERVPVLLPLASWDPRTHDVTSWAAARLAADHPLLAARTVSGDTVAVELLRAGRLLPVLDGFDELRPEARPAALRALRASLGERDPFVLTSRVAEYEAAVVAADAVLPGAAAVRLEPLTLAEVTDHLRHSVRGTVTDGRTVTKWDPVLTRLRDPDDTGARELRGALSTPLMVSLARAAYGDTGRDPAELLDPALLAGGRASVEDHLLDAAVPQTTDRPDDSERWLRFLARRLEAAATHDLAWWELAPGATRVVRVTAAVLALGATTWLMSWLLHGYRLPFGIGLPVWAPYAALGLLAVADVAVSAPAAVAVPRYLPRPRNAGDVLTLVLLLLAVAYAVLPMAVEASLLAFAAVTAGFVVLTVLLERWRRRIAARDPRAGTPADPDASPWDLFRLRPGAGPGDPARTVRADRTAGLLSLGLVHLGGAGAAVRHVAYLLALPLLLLWSTSTESWDEPPGPGDWGVTAGVVVAALLVAGAGAAAWSGFAVGRTGMWLSGLLPWRLFPFLDEAHRLGVLRQSGYAYQFRHLRMQERLASASAGGGPVPLPRARPRRTPGRRYRPVMSAAFLAGFWAVLLSGLALTPPEGAVRAGVPACGLLTPAEVAAVLPGPYRREAEPSRFLHDYADLYRCQWEPESGGGADPELGSVRIETAVYHAGALQSATGRARRQFDRTPERSGARTENTVTLAGLGDQAVTVLLDPDFFPEAQTHVRVDNLVVSVSYSTVLRTTDPDGRTEALRRAVRASQDLARAALARFTARPRNTTASAGPKAPPSR</sequence>
<proteinExistence type="predicted"/>
<name>A0ABS6Z6C4_9ACTN</name>
<dbReference type="InterPro" id="IPR007111">
    <property type="entry name" value="NACHT_NTPase"/>
</dbReference>
<feature type="domain" description="NACHT" evidence="2">
    <location>
        <begin position="304"/>
        <end position="425"/>
    </location>
</feature>
<organism evidence="3 4">
    <name type="scientific">Streptomyces bambusae</name>
    <dbReference type="NCBI Taxonomy" id="1550616"/>
    <lineage>
        <taxon>Bacteria</taxon>
        <taxon>Bacillati</taxon>
        <taxon>Actinomycetota</taxon>
        <taxon>Actinomycetes</taxon>
        <taxon>Kitasatosporales</taxon>
        <taxon>Streptomycetaceae</taxon>
        <taxon>Streptomyces</taxon>
    </lineage>
</organism>
<dbReference type="Gene3D" id="3.40.50.300">
    <property type="entry name" value="P-loop containing nucleotide triphosphate hydrolases"/>
    <property type="match status" value="1"/>
</dbReference>
<dbReference type="InterPro" id="IPR027417">
    <property type="entry name" value="P-loop_NTPase"/>
</dbReference>
<reference evidence="3 4" key="1">
    <citation type="submission" date="2019-12" db="EMBL/GenBank/DDBJ databases">
        <title>Genome sequence of Streptomyces bambusae.</title>
        <authorList>
            <person name="Bansal K."/>
            <person name="Choksket S."/>
            <person name="Korpole S."/>
            <person name="Patil P.B."/>
        </authorList>
    </citation>
    <scope>NUCLEOTIDE SEQUENCE [LARGE SCALE GENOMIC DNA]</scope>
    <source>
        <strain evidence="3 4">SK60</strain>
    </source>
</reference>
<keyword evidence="4" id="KW-1185">Reference proteome</keyword>
<dbReference type="Pfam" id="PF05729">
    <property type="entry name" value="NACHT"/>
    <property type="match status" value="1"/>
</dbReference>
<feature type="transmembrane region" description="Helical" evidence="1">
    <location>
        <begin position="183"/>
        <end position="201"/>
    </location>
</feature>
<evidence type="ECO:0000259" key="2">
    <source>
        <dbReference type="PROSITE" id="PS50837"/>
    </source>
</evidence>
<feature type="transmembrane region" description="Helical" evidence="1">
    <location>
        <begin position="796"/>
        <end position="820"/>
    </location>
</feature>
<protein>
    <submittedName>
        <fullName evidence="3">NACHT domain-containing protein</fullName>
    </submittedName>
</protein>
<dbReference type="PROSITE" id="PS50837">
    <property type="entry name" value="NACHT"/>
    <property type="match status" value="1"/>
</dbReference>
<dbReference type="Proteomes" id="UP000812013">
    <property type="component" value="Unassembled WGS sequence"/>
</dbReference>
<feature type="transmembrane region" description="Helical" evidence="1">
    <location>
        <begin position="619"/>
        <end position="642"/>
    </location>
</feature>
<dbReference type="EMBL" id="WTFF01000050">
    <property type="protein sequence ID" value="MBW5482256.1"/>
    <property type="molecule type" value="Genomic_DNA"/>
</dbReference>
<comment type="caution">
    <text evidence="3">The sequence shown here is derived from an EMBL/GenBank/DDBJ whole genome shotgun (WGS) entry which is preliminary data.</text>
</comment>
<feature type="transmembrane region" description="Helical" evidence="1">
    <location>
        <begin position="894"/>
        <end position="913"/>
    </location>
</feature>
<evidence type="ECO:0000256" key="1">
    <source>
        <dbReference type="SAM" id="Phobius"/>
    </source>
</evidence>
<feature type="transmembrane region" description="Helical" evidence="1">
    <location>
        <begin position="585"/>
        <end position="607"/>
    </location>
</feature>
<feature type="transmembrane region" description="Helical" evidence="1">
    <location>
        <begin position="678"/>
        <end position="697"/>
    </location>
</feature>
<feature type="transmembrane region" description="Helical" evidence="1">
    <location>
        <begin position="748"/>
        <end position="776"/>
    </location>
</feature>
<gene>
    <name evidence="3" type="ORF">GPJ59_10265</name>
</gene>
<accession>A0ABS6Z6C4</accession>
<keyword evidence="1" id="KW-0812">Transmembrane</keyword>
<feature type="transmembrane region" description="Helical" evidence="1">
    <location>
        <begin position="160"/>
        <end position="177"/>
    </location>
</feature>
<evidence type="ECO:0000313" key="3">
    <source>
        <dbReference type="EMBL" id="MBW5482256.1"/>
    </source>
</evidence>